<dbReference type="AlphaFoldDB" id="A0A401UE77"/>
<evidence type="ECO:0000313" key="2">
    <source>
        <dbReference type="Proteomes" id="UP000288227"/>
    </source>
</evidence>
<sequence length="236" mass="25917">MKQILPIIIFLICLRSYSQSITNVTSLQQGNNAIISYDLNGISGTSYYVKLSYSVDGGKSFSNELVQVSGDVKSGVKSGIGKKIVWAADKEINSLDGSVIFKVEAESRKPMPKPVTVASSTIEVLKVKRTGDKILIEFTLTQNSEKEIQGYRIRNTSQLTAIDGRQYLATLSKLGPHSITDKGTSGIVECIRGIPVRGELTFEVENEDLVIPAIKIDLYYPGFNQLEIVVKNIPIE</sequence>
<dbReference type="Proteomes" id="UP000288227">
    <property type="component" value="Unassembled WGS sequence"/>
</dbReference>
<reference evidence="1 2" key="1">
    <citation type="submission" date="2018-11" db="EMBL/GenBank/DDBJ databases">
        <title>Chryseotalea sanarue gen. nov., sp., nov., a member of the family Cytophagaceae, isolated from a brackish lake in Hamamatsu Japan.</title>
        <authorList>
            <person name="Maejima Y."/>
            <person name="Iino T."/>
            <person name="Muraguchi Y."/>
            <person name="Fukuda K."/>
            <person name="Ohkuma M."/>
            <person name="Moriuchi R."/>
            <person name="Dohra H."/>
            <person name="Kimbara K."/>
            <person name="Shintani M."/>
        </authorList>
    </citation>
    <scope>NUCLEOTIDE SEQUENCE [LARGE SCALE GENOMIC DNA]</scope>
    <source>
        <strain evidence="1 2">Ys</strain>
    </source>
</reference>
<evidence type="ECO:0000313" key="1">
    <source>
        <dbReference type="EMBL" id="GCC53208.1"/>
    </source>
</evidence>
<proteinExistence type="predicted"/>
<organism evidence="1 2">
    <name type="scientific">Chryseotalea sanaruensis</name>
    <dbReference type="NCBI Taxonomy" id="2482724"/>
    <lineage>
        <taxon>Bacteria</taxon>
        <taxon>Pseudomonadati</taxon>
        <taxon>Bacteroidota</taxon>
        <taxon>Cytophagia</taxon>
        <taxon>Cytophagales</taxon>
        <taxon>Chryseotaleaceae</taxon>
        <taxon>Chryseotalea</taxon>
    </lineage>
</organism>
<comment type="caution">
    <text evidence="1">The sequence shown here is derived from an EMBL/GenBank/DDBJ whole genome shotgun (WGS) entry which is preliminary data.</text>
</comment>
<gene>
    <name evidence="1" type="ORF">SanaruYs_34510</name>
</gene>
<dbReference type="EMBL" id="BHXQ01000007">
    <property type="protein sequence ID" value="GCC53208.1"/>
    <property type="molecule type" value="Genomic_DNA"/>
</dbReference>
<name>A0A401UE77_9BACT</name>
<dbReference type="RefSeq" id="WP_127123862.1">
    <property type="nucleotide sequence ID" value="NZ_BHXQ01000007.1"/>
</dbReference>
<protein>
    <submittedName>
        <fullName evidence="1">Uncharacterized protein</fullName>
    </submittedName>
</protein>
<accession>A0A401UE77</accession>
<keyword evidence="2" id="KW-1185">Reference proteome</keyword>